<organism evidence="3 4">
    <name type="scientific">Streptomyces gamaensis</name>
    <dbReference type="NCBI Taxonomy" id="1763542"/>
    <lineage>
        <taxon>Bacteria</taxon>
        <taxon>Bacillati</taxon>
        <taxon>Actinomycetota</taxon>
        <taxon>Actinomycetes</taxon>
        <taxon>Kitasatosporales</taxon>
        <taxon>Streptomycetaceae</taxon>
        <taxon>Streptomyces</taxon>
    </lineage>
</organism>
<dbReference type="RefSeq" id="WP_390320343.1">
    <property type="nucleotide sequence ID" value="NZ_JBHSPB010000021.1"/>
</dbReference>
<feature type="transmembrane region" description="Helical" evidence="2">
    <location>
        <begin position="54"/>
        <end position="76"/>
    </location>
</feature>
<keyword evidence="2" id="KW-1133">Transmembrane helix</keyword>
<protein>
    <recommendedName>
        <fullName evidence="5">Serine/arginine repetitive matrix protein 2</fullName>
    </recommendedName>
</protein>
<evidence type="ECO:0000256" key="1">
    <source>
        <dbReference type="SAM" id="MobiDB-lite"/>
    </source>
</evidence>
<accession>A0ABW0ZA14</accession>
<feature type="compositionally biased region" description="Low complexity" evidence="1">
    <location>
        <begin position="92"/>
        <end position="119"/>
    </location>
</feature>
<feature type="compositionally biased region" description="Low complexity" evidence="1">
    <location>
        <begin position="137"/>
        <end position="149"/>
    </location>
</feature>
<evidence type="ECO:0008006" key="5">
    <source>
        <dbReference type="Google" id="ProtNLM"/>
    </source>
</evidence>
<dbReference type="Proteomes" id="UP001596083">
    <property type="component" value="Unassembled WGS sequence"/>
</dbReference>
<keyword evidence="2" id="KW-0472">Membrane</keyword>
<proteinExistence type="predicted"/>
<keyword evidence="4" id="KW-1185">Reference proteome</keyword>
<dbReference type="EMBL" id="JBHSPB010000021">
    <property type="protein sequence ID" value="MFC5723924.1"/>
    <property type="molecule type" value="Genomic_DNA"/>
</dbReference>
<reference evidence="4" key="1">
    <citation type="journal article" date="2019" name="Int. J. Syst. Evol. Microbiol.">
        <title>The Global Catalogue of Microorganisms (GCM) 10K type strain sequencing project: providing services to taxonomists for standard genome sequencing and annotation.</title>
        <authorList>
            <consortium name="The Broad Institute Genomics Platform"/>
            <consortium name="The Broad Institute Genome Sequencing Center for Infectious Disease"/>
            <person name="Wu L."/>
            <person name="Ma J."/>
        </authorList>
    </citation>
    <scope>NUCLEOTIDE SEQUENCE [LARGE SCALE GENOMIC DNA]</scope>
    <source>
        <strain evidence="4">CGMCC 4.7304</strain>
    </source>
</reference>
<feature type="compositionally biased region" description="Gly residues" evidence="1">
    <location>
        <begin position="81"/>
        <end position="91"/>
    </location>
</feature>
<feature type="compositionally biased region" description="Pro residues" evidence="1">
    <location>
        <begin position="120"/>
        <end position="136"/>
    </location>
</feature>
<evidence type="ECO:0000313" key="3">
    <source>
        <dbReference type="EMBL" id="MFC5723924.1"/>
    </source>
</evidence>
<evidence type="ECO:0000313" key="4">
    <source>
        <dbReference type="Proteomes" id="UP001596083"/>
    </source>
</evidence>
<feature type="region of interest" description="Disordered" evidence="1">
    <location>
        <begin position="1"/>
        <end position="50"/>
    </location>
</feature>
<sequence>MTRWDPDLQQWVEDDRSRDPVADAPPQADDDPDVVLLAEPSDEDGPTGPSHATILAGAVAGVVLLGGLGFGGWALFGDSGDSGDGGGGGQPPGVSAGPSPGPATTGPGATSGITGGWPYYTPPSTTPPSTTPPSTTPPSTTVPNTMTGVPTPPPGAPAGFRRAADAAGFRLDVPVTWARTQQGASVFYKNADGSSLIQVYTLDGAATTPYQSLAETERNVSRNPGYRRLALGPVVPQAGEAGQGAGGAAELEYLYTRDDGTTRRVVDRAFTGGDGRQYALLVAGPAADWATHLGVYRVALRSFCVGGTCVG</sequence>
<name>A0ABW0ZA14_9ACTN</name>
<comment type="caution">
    <text evidence="3">The sequence shown here is derived from an EMBL/GenBank/DDBJ whole genome shotgun (WGS) entry which is preliminary data.</text>
</comment>
<gene>
    <name evidence="3" type="ORF">ACFP1Z_27540</name>
</gene>
<keyword evidence="2" id="KW-0812">Transmembrane</keyword>
<evidence type="ECO:0000256" key="2">
    <source>
        <dbReference type="SAM" id="Phobius"/>
    </source>
</evidence>
<feature type="region of interest" description="Disordered" evidence="1">
    <location>
        <begin position="81"/>
        <end position="154"/>
    </location>
</feature>